<keyword evidence="2" id="KW-1185">Reference proteome</keyword>
<gene>
    <name evidence="1" type="ORF">BAUCODRAFT_120092</name>
</gene>
<proteinExistence type="predicted"/>
<accession>M2NHH0</accession>
<evidence type="ECO:0000313" key="1">
    <source>
        <dbReference type="EMBL" id="EMC98794.1"/>
    </source>
</evidence>
<evidence type="ECO:0000313" key="2">
    <source>
        <dbReference type="Proteomes" id="UP000011761"/>
    </source>
</evidence>
<dbReference type="KEGG" id="bcom:BAUCODRAFT_120092"/>
<dbReference type="EMBL" id="KB445552">
    <property type="protein sequence ID" value="EMC98794.1"/>
    <property type="molecule type" value="Genomic_DNA"/>
</dbReference>
<dbReference type="AlphaFoldDB" id="M2NHH0"/>
<organism evidence="1 2">
    <name type="scientific">Baudoinia panamericana (strain UAMH 10762)</name>
    <name type="common">Angels' share fungus</name>
    <name type="synonym">Baudoinia compniacensis (strain UAMH 10762)</name>
    <dbReference type="NCBI Taxonomy" id="717646"/>
    <lineage>
        <taxon>Eukaryota</taxon>
        <taxon>Fungi</taxon>
        <taxon>Dikarya</taxon>
        <taxon>Ascomycota</taxon>
        <taxon>Pezizomycotina</taxon>
        <taxon>Dothideomycetes</taxon>
        <taxon>Dothideomycetidae</taxon>
        <taxon>Mycosphaerellales</taxon>
        <taxon>Teratosphaeriaceae</taxon>
        <taxon>Baudoinia</taxon>
    </lineage>
</organism>
<dbReference type="RefSeq" id="XP_007673939.1">
    <property type="nucleotide sequence ID" value="XM_007675749.1"/>
</dbReference>
<sequence>MLGRRGILGYRSTLAGLVRARRGAGTSNMEALVEMTGLYGGERLRGDWCTWYKYRS</sequence>
<dbReference type="GeneID" id="19107480"/>
<dbReference type="HOGENOM" id="CLU_3013845_0_0_1"/>
<reference evidence="1 2" key="1">
    <citation type="journal article" date="2012" name="PLoS Pathog.">
        <title>Diverse lifestyles and strategies of plant pathogenesis encoded in the genomes of eighteen Dothideomycetes fungi.</title>
        <authorList>
            <person name="Ohm R.A."/>
            <person name="Feau N."/>
            <person name="Henrissat B."/>
            <person name="Schoch C.L."/>
            <person name="Horwitz B.A."/>
            <person name="Barry K.W."/>
            <person name="Condon B.J."/>
            <person name="Copeland A.C."/>
            <person name="Dhillon B."/>
            <person name="Glaser F."/>
            <person name="Hesse C.N."/>
            <person name="Kosti I."/>
            <person name="LaButti K."/>
            <person name="Lindquist E.A."/>
            <person name="Lucas S."/>
            <person name="Salamov A.A."/>
            <person name="Bradshaw R.E."/>
            <person name="Ciuffetti L."/>
            <person name="Hamelin R.C."/>
            <person name="Kema G.H.J."/>
            <person name="Lawrence C."/>
            <person name="Scott J.A."/>
            <person name="Spatafora J.W."/>
            <person name="Turgeon B.G."/>
            <person name="de Wit P.J.G.M."/>
            <person name="Zhong S."/>
            <person name="Goodwin S.B."/>
            <person name="Grigoriev I.V."/>
        </authorList>
    </citation>
    <scope>NUCLEOTIDE SEQUENCE [LARGE SCALE GENOMIC DNA]</scope>
    <source>
        <strain evidence="1 2">UAMH 10762</strain>
    </source>
</reference>
<name>M2NHH0_BAUPA</name>
<protein>
    <submittedName>
        <fullName evidence="1">Uncharacterized protein</fullName>
    </submittedName>
</protein>
<dbReference type="Proteomes" id="UP000011761">
    <property type="component" value="Unassembled WGS sequence"/>
</dbReference>